<protein>
    <submittedName>
        <fullName evidence="5">Uncharacterized protein</fullName>
    </submittedName>
</protein>
<keyword evidence="4" id="KW-0862">Zinc</keyword>
<keyword evidence="1" id="KW-0479">Metal-binding</keyword>
<accession>A0A8X6TUD8</accession>
<sequence length="82" mass="9611">MPLLNVSSRPGKCCSEPSEENWSCRKGEKPHACDICGRRFAHKFSLQVQILPSRLHWQLYRLCHRNGKVSQIFIQISEFSFY</sequence>
<dbReference type="Gene3D" id="3.30.160.60">
    <property type="entry name" value="Classic Zinc Finger"/>
    <property type="match status" value="1"/>
</dbReference>
<proteinExistence type="predicted"/>
<dbReference type="FunFam" id="3.30.160.60:FF:000100">
    <property type="entry name" value="Zinc finger 45-like"/>
    <property type="match status" value="1"/>
</dbReference>
<organism evidence="5 6">
    <name type="scientific">Nephila pilipes</name>
    <name type="common">Giant wood spider</name>
    <name type="synonym">Nephila maculata</name>
    <dbReference type="NCBI Taxonomy" id="299642"/>
    <lineage>
        <taxon>Eukaryota</taxon>
        <taxon>Metazoa</taxon>
        <taxon>Ecdysozoa</taxon>
        <taxon>Arthropoda</taxon>
        <taxon>Chelicerata</taxon>
        <taxon>Arachnida</taxon>
        <taxon>Araneae</taxon>
        <taxon>Araneomorphae</taxon>
        <taxon>Entelegynae</taxon>
        <taxon>Araneoidea</taxon>
        <taxon>Nephilidae</taxon>
        <taxon>Nephila</taxon>
    </lineage>
</organism>
<evidence type="ECO:0000313" key="5">
    <source>
        <dbReference type="EMBL" id="GFT47444.1"/>
    </source>
</evidence>
<dbReference type="EMBL" id="BMAW01064846">
    <property type="protein sequence ID" value="GFT47444.1"/>
    <property type="molecule type" value="Genomic_DNA"/>
</dbReference>
<gene>
    <name evidence="5" type="ORF">NPIL_335591</name>
</gene>
<dbReference type="InterPro" id="IPR036236">
    <property type="entry name" value="Znf_C2H2_sf"/>
</dbReference>
<dbReference type="AlphaFoldDB" id="A0A8X6TUD8"/>
<evidence type="ECO:0000256" key="2">
    <source>
        <dbReference type="ARBA" id="ARBA00022737"/>
    </source>
</evidence>
<dbReference type="SUPFAM" id="SSF57667">
    <property type="entry name" value="beta-beta-alpha zinc fingers"/>
    <property type="match status" value="1"/>
</dbReference>
<comment type="caution">
    <text evidence="5">The sequence shown here is derived from an EMBL/GenBank/DDBJ whole genome shotgun (WGS) entry which is preliminary data.</text>
</comment>
<dbReference type="GO" id="GO:0008270">
    <property type="term" value="F:zinc ion binding"/>
    <property type="evidence" value="ECO:0007669"/>
    <property type="project" value="UniProtKB-KW"/>
</dbReference>
<dbReference type="Proteomes" id="UP000887013">
    <property type="component" value="Unassembled WGS sequence"/>
</dbReference>
<evidence type="ECO:0000256" key="1">
    <source>
        <dbReference type="ARBA" id="ARBA00022723"/>
    </source>
</evidence>
<evidence type="ECO:0000256" key="4">
    <source>
        <dbReference type="ARBA" id="ARBA00022833"/>
    </source>
</evidence>
<reference evidence="5" key="1">
    <citation type="submission" date="2020-08" db="EMBL/GenBank/DDBJ databases">
        <title>Multicomponent nature underlies the extraordinary mechanical properties of spider dragline silk.</title>
        <authorList>
            <person name="Kono N."/>
            <person name="Nakamura H."/>
            <person name="Mori M."/>
            <person name="Yoshida Y."/>
            <person name="Ohtoshi R."/>
            <person name="Malay A.D."/>
            <person name="Moran D.A.P."/>
            <person name="Tomita M."/>
            <person name="Numata K."/>
            <person name="Arakawa K."/>
        </authorList>
    </citation>
    <scope>NUCLEOTIDE SEQUENCE</scope>
</reference>
<keyword evidence="2" id="KW-0677">Repeat</keyword>
<keyword evidence="3" id="KW-0863">Zinc-finger</keyword>
<name>A0A8X6TUD8_NEPPI</name>
<evidence type="ECO:0000256" key="3">
    <source>
        <dbReference type="ARBA" id="ARBA00022771"/>
    </source>
</evidence>
<keyword evidence="6" id="KW-1185">Reference proteome</keyword>
<evidence type="ECO:0000313" key="6">
    <source>
        <dbReference type="Proteomes" id="UP000887013"/>
    </source>
</evidence>